<dbReference type="InterPro" id="IPR051955">
    <property type="entry name" value="PME_Inhibitor"/>
</dbReference>
<organism evidence="4 5">
    <name type="scientific">Morella rubra</name>
    <name type="common">Chinese bayberry</name>
    <dbReference type="NCBI Taxonomy" id="262757"/>
    <lineage>
        <taxon>Eukaryota</taxon>
        <taxon>Viridiplantae</taxon>
        <taxon>Streptophyta</taxon>
        <taxon>Embryophyta</taxon>
        <taxon>Tracheophyta</taxon>
        <taxon>Spermatophyta</taxon>
        <taxon>Magnoliopsida</taxon>
        <taxon>eudicotyledons</taxon>
        <taxon>Gunneridae</taxon>
        <taxon>Pentapetalae</taxon>
        <taxon>rosids</taxon>
        <taxon>fabids</taxon>
        <taxon>Fagales</taxon>
        <taxon>Myricaceae</taxon>
        <taxon>Morella</taxon>
    </lineage>
</organism>
<dbReference type="GO" id="GO:0004857">
    <property type="term" value="F:enzyme inhibitor activity"/>
    <property type="evidence" value="ECO:0007669"/>
    <property type="project" value="InterPro"/>
</dbReference>
<reference evidence="4 5" key="1">
    <citation type="journal article" date="2019" name="Plant Biotechnol. J.">
        <title>The red bayberry genome and genetic basis of sex determination.</title>
        <authorList>
            <person name="Jia H.M."/>
            <person name="Jia H.J."/>
            <person name="Cai Q.L."/>
            <person name="Wang Y."/>
            <person name="Zhao H.B."/>
            <person name="Yang W.F."/>
            <person name="Wang G.Y."/>
            <person name="Li Y.H."/>
            <person name="Zhan D.L."/>
            <person name="Shen Y.T."/>
            <person name="Niu Q.F."/>
            <person name="Chang L."/>
            <person name="Qiu J."/>
            <person name="Zhao L."/>
            <person name="Xie H.B."/>
            <person name="Fu W.Y."/>
            <person name="Jin J."/>
            <person name="Li X.W."/>
            <person name="Jiao Y."/>
            <person name="Zhou C.C."/>
            <person name="Tu T."/>
            <person name="Chai C.Y."/>
            <person name="Gao J.L."/>
            <person name="Fan L.J."/>
            <person name="van de Weg E."/>
            <person name="Wang J.Y."/>
            <person name="Gao Z.S."/>
        </authorList>
    </citation>
    <scope>NUCLEOTIDE SEQUENCE [LARGE SCALE GENOMIC DNA]</scope>
    <source>
        <tissue evidence="4">Leaves</tissue>
    </source>
</reference>
<dbReference type="InterPro" id="IPR035513">
    <property type="entry name" value="Invertase/methylesterase_inhib"/>
</dbReference>
<protein>
    <submittedName>
        <fullName evidence="4">21 kDa protein</fullName>
    </submittedName>
</protein>
<dbReference type="InterPro" id="IPR006501">
    <property type="entry name" value="Pectinesterase_inhib_dom"/>
</dbReference>
<evidence type="ECO:0000256" key="2">
    <source>
        <dbReference type="ARBA" id="ARBA00038471"/>
    </source>
</evidence>
<evidence type="ECO:0000259" key="3">
    <source>
        <dbReference type="SMART" id="SM00856"/>
    </source>
</evidence>
<sequence>MAASLSLLLKLSKQKGLTRSEAVVIKDCIENTKDAIDELKESLDAMGHLRGSNLKFQIVDIKTWVSAALTDENTCTDGFDGQRLSPAVKNKSMNN</sequence>
<keyword evidence="1" id="KW-0732">Signal</keyword>
<dbReference type="CDD" id="cd15798">
    <property type="entry name" value="PMEI-like_3"/>
    <property type="match status" value="1"/>
</dbReference>
<dbReference type="NCBIfam" id="TIGR01614">
    <property type="entry name" value="PME_inhib"/>
    <property type="match status" value="1"/>
</dbReference>
<dbReference type="SMART" id="SM00856">
    <property type="entry name" value="PMEI"/>
    <property type="match status" value="1"/>
</dbReference>
<dbReference type="SUPFAM" id="SSF101148">
    <property type="entry name" value="Plant invertase/pectin methylesterase inhibitor"/>
    <property type="match status" value="1"/>
</dbReference>
<accession>A0A6A1WGL8</accession>
<dbReference type="PANTHER" id="PTHR31080:SF15">
    <property type="entry name" value="INVERTASE"/>
    <property type="match status" value="1"/>
</dbReference>
<dbReference type="Proteomes" id="UP000516437">
    <property type="component" value="Chromosome 2"/>
</dbReference>
<dbReference type="AlphaFoldDB" id="A0A6A1WGL8"/>
<dbReference type="PANTHER" id="PTHR31080">
    <property type="entry name" value="PECTINESTERASE INHIBITOR-LIKE"/>
    <property type="match status" value="1"/>
</dbReference>
<name>A0A6A1WGL8_9ROSI</name>
<dbReference type="Gene3D" id="1.20.140.40">
    <property type="entry name" value="Invertase/pectin methylesterase inhibitor family protein"/>
    <property type="match status" value="1"/>
</dbReference>
<evidence type="ECO:0000313" key="5">
    <source>
        <dbReference type="Proteomes" id="UP000516437"/>
    </source>
</evidence>
<dbReference type="Pfam" id="PF04043">
    <property type="entry name" value="PMEI"/>
    <property type="match status" value="1"/>
</dbReference>
<evidence type="ECO:0000256" key="1">
    <source>
        <dbReference type="ARBA" id="ARBA00022729"/>
    </source>
</evidence>
<proteinExistence type="inferred from homology"/>
<feature type="domain" description="Pectinesterase inhibitor" evidence="3">
    <location>
        <begin position="1"/>
        <end position="93"/>
    </location>
</feature>
<gene>
    <name evidence="4" type="ORF">CJ030_MR2G004218</name>
</gene>
<dbReference type="EMBL" id="RXIC02000020">
    <property type="protein sequence ID" value="KAB1224351.1"/>
    <property type="molecule type" value="Genomic_DNA"/>
</dbReference>
<comment type="similarity">
    <text evidence="2">Belongs to the PMEI family.</text>
</comment>
<dbReference type="OrthoDB" id="1430376at2759"/>
<comment type="caution">
    <text evidence="4">The sequence shown here is derived from an EMBL/GenBank/DDBJ whole genome shotgun (WGS) entry which is preliminary data.</text>
</comment>
<keyword evidence="5" id="KW-1185">Reference proteome</keyword>
<evidence type="ECO:0000313" key="4">
    <source>
        <dbReference type="EMBL" id="KAB1224351.1"/>
    </source>
</evidence>